<feature type="compositionally biased region" description="Polar residues" evidence="1">
    <location>
        <begin position="363"/>
        <end position="376"/>
    </location>
</feature>
<proteinExistence type="predicted"/>
<reference evidence="3" key="1">
    <citation type="submission" date="2016-11" db="UniProtKB">
        <authorList>
            <consortium name="WormBaseParasite"/>
        </authorList>
    </citation>
    <scope>IDENTIFICATION</scope>
</reference>
<dbReference type="AlphaFoldDB" id="A0A1I8FQY8"/>
<keyword evidence="2" id="KW-1185">Reference proteome</keyword>
<name>A0A1I8FQY8_9PLAT</name>
<protein>
    <submittedName>
        <fullName evidence="3">Transmembrane protein</fullName>
    </submittedName>
</protein>
<feature type="region of interest" description="Disordered" evidence="1">
    <location>
        <begin position="145"/>
        <end position="167"/>
    </location>
</feature>
<sequence length="376" mass="40674">KGLIRRQLTDGPIIGQRGRSAPFSNAAGGAEASRKFDQQLACGKQLLGHRRHYVQHAAVVESVPHRRHPVIGCRRIDTKDNGEFGLLEEDSDLQTGVHGLEIWLDRERGGATTGTKVTTGSHFAANLARGSSLTDSADVDRAHHKTRAGDALGDRGDGGQRKGATDYGDELQTFGGGSNQLSSSVQLILCVCLFQLVALFCFLSSRFIGAINRCYGNIIASIATRANRASRPANLRHSAGLSRGTRARICARNWATPVPPSSEQSARHLGCHDNTWLLSKPVSRWKISDRRLVRSHSRARARSSLSSSGNGSSFIDINLRTSYHIGLAVVLSRFRRPLVQLPEPHPSPSQAAKVPGDGVSPAKGQTFQSSLQPTWC</sequence>
<evidence type="ECO:0000313" key="2">
    <source>
        <dbReference type="Proteomes" id="UP000095280"/>
    </source>
</evidence>
<feature type="region of interest" description="Disordered" evidence="1">
    <location>
        <begin position="341"/>
        <end position="376"/>
    </location>
</feature>
<dbReference type="Proteomes" id="UP000095280">
    <property type="component" value="Unplaced"/>
</dbReference>
<feature type="compositionally biased region" description="Basic and acidic residues" evidence="1">
    <location>
        <begin position="152"/>
        <end position="164"/>
    </location>
</feature>
<evidence type="ECO:0000313" key="3">
    <source>
        <dbReference type="WBParaSite" id="maker-unitig_44155-snap-gene-0.1-mRNA-1"/>
    </source>
</evidence>
<evidence type="ECO:0000256" key="1">
    <source>
        <dbReference type="SAM" id="MobiDB-lite"/>
    </source>
</evidence>
<dbReference type="WBParaSite" id="maker-unitig_44155-snap-gene-0.1-mRNA-1">
    <property type="protein sequence ID" value="maker-unitig_44155-snap-gene-0.1-mRNA-1"/>
    <property type="gene ID" value="maker-unitig_44155-snap-gene-0.1"/>
</dbReference>
<organism evidence="2 3">
    <name type="scientific">Macrostomum lignano</name>
    <dbReference type="NCBI Taxonomy" id="282301"/>
    <lineage>
        <taxon>Eukaryota</taxon>
        <taxon>Metazoa</taxon>
        <taxon>Spiralia</taxon>
        <taxon>Lophotrochozoa</taxon>
        <taxon>Platyhelminthes</taxon>
        <taxon>Rhabditophora</taxon>
        <taxon>Macrostomorpha</taxon>
        <taxon>Macrostomida</taxon>
        <taxon>Macrostomidae</taxon>
        <taxon>Macrostomum</taxon>
    </lineage>
</organism>
<accession>A0A1I8FQY8</accession>